<accession>A0A3E1NXP5</accession>
<dbReference type="Gene3D" id="1.10.260.40">
    <property type="entry name" value="lambda repressor-like DNA-binding domains"/>
    <property type="match status" value="1"/>
</dbReference>
<dbReference type="PANTHER" id="PTHR46797:SF1">
    <property type="entry name" value="METHYLPHOSPHONATE SYNTHASE"/>
    <property type="match status" value="1"/>
</dbReference>
<evidence type="ECO:0000313" key="4">
    <source>
        <dbReference type="Proteomes" id="UP000261174"/>
    </source>
</evidence>
<reference evidence="3 4" key="1">
    <citation type="submission" date="2018-08" db="EMBL/GenBank/DDBJ databases">
        <title>Chitinophaga sp. K20C18050901, a novel bacterium isolated from forest soil.</title>
        <authorList>
            <person name="Wang C."/>
        </authorList>
    </citation>
    <scope>NUCLEOTIDE SEQUENCE [LARGE SCALE GENOMIC DNA]</scope>
    <source>
        <strain evidence="3 4">K20C18050901</strain>
    </source>
</reference>
<dbReference type="EMBL" id="QTJV01000009">
    <property type="protein sequence ID" value="RFM32634.1"/>
    <property type="molecule type" value="Genomic_DNA"/>
</dbReference>
<dbReference type="PANTHER" id="PTHR46797">
    <property type="entry name" value="HTH-TYPE TRANSCRIPTIONAL REGULATOR"/>
    <property type="match status" value="1"/>
</dbReference>
<dbReference type="Pfam" id="PF01381">
    <property type="entry name" value="HTH_3"/>
    <property type="match status" value="1"/>
</dbReference>
<dbReference type="CDD" id="cd00093">
    <property type="entry name" value="HTH_XRE"/>
    <property type="match status" value="1"/>
</dbReference>
<dbReference type="GO" id="GO:0005829">
    <property type="term" value="C:cytosol"/>
    <property type="evidence" value="ECO:0007669"/>
    <property type="project" value="TreeGrafter"/>
</dbReference>
<dbReference type="Proteomes" id="UP000261174">
    <property type="component" value="Unassembled WGS sequence"/>
</dbReference>
<protein>
    <submittedName>
        <fullName evidence="3">XRE family transcriptional regulator</fullName>
    </submittedName>
</protein>
<sequence length="77" mass="8524">MSELKVILKELGGKIKAIRKQKRMTQLDLEVSSGVHAGDISKIENGMKNPAATTLIKLASALEVELNEFYPIKRSEN</sequence>
<dbReference type="InterPro" id="IPR001387">
    <property type="entry name" value="Cro/C1-type_HTH"/>
</dbReference>
<keyword evidence="4" id="KW-1185">Reference proteome</keyword>
<dbReference type="AlphaFoldDB" id="A0A3E1NXP5"/>
<dbReference type="SUPFAM" id="SSF47413">
    <property type="entry name" value="lambda repressor-like DNA-binding domains"/>
    <property type="match status" value="1"/>
</dbReference>
<keyword evidence="1" id="KW-0238">DNA-binding</keyword>
<name>A0A3E1NXP5_9BACT</name>
<organism evidence="3 4">
    <name type="scientific">Chitinophaga silvisoli</name>
    <dbReference type="NCBI Taxonomy" id="2291814"/>
    <lineage>
        <taxon>Bacteria</taxon>
        <taxon>Pseudomonadati</taxon>
        <taxon>Bacteroidota</taxon>
        <taxon>Chitinophagia</taxon>
        <taxon>Chitinophagales</taxon>
        <taxon>Chitinophagaceae</taxon>
        <taxon>Chitinophaga</taxon>
    </lineage>
</organism>
<dbReference type="RefSeq" id="WP_116855827.1">
    <property type="nucleotide sequence ID" value="NZ_QTJV01000009.1"/>
</dbReference>
<dbReference type="InterPro" id="IPR050807">
    <property type="entry name" value="TransReg_Diox_bact_type"/>
</dbReference>
<dbReference type="GO" id="GO:0003700">
    <property type="term" value="F:DNA-binding transcription factor activity"/>
    <property type="evidence" value="ECO:0007669"/>
    <property type="project" value="TreeGrafter"/>
</dbReference>
<dbReference type="InterPro" id="IPR010982">
    <property type="entry name" value="Lambda_DNA-bd_dom_sf"/>
</dbReference>
<evidence type="ECO:0000256" key="1">
    <source>
        <dbReference type="ARBA" id="ARBA00023125"/>
    </source>
</evidence>
<dbReference type="PROSITE" id="PS50943">
    <property type="entry name" value="HTH_CROC1"/>
    <property type="match status" value="1"/>
</dbReference>
<comment type="caution">
    <text evidence="3">The sequence shown here is derived from an EMBL/GenBank/DDBJ whole genome shotgun (WGS) entry which is preliminary data.</text>
</comment>
<dbReference type="GO" id="GO:0003677">
    <property type="term" value="F:DNA binding"/>
    <property type="evidence" value="ECO:0007669"/>
    <property type="project" value="UniProtKB-KW"/>
</dbReference>
<gene>
    <name evidence="3" type="ORF">DXN04_23455</name>
</gene>
<proteinExistence type="predicted"/>
<evidence type="ECO:0000313" key="3">
    <source>
        <dbReference type="EMBL" id="RFM32634.1"/>
    </source>
</evidence>
<evidence type="ECO:0000259" key="2">
    <source>
        <dbReference type="PROSITE" id="PS50943"/>
    </source>
</evidence>
<dbReference type="OrthoDB" id="678653at2"/>
<feature type="domain" description="HTH cro/C1-type" evidence="2">
    <location>
        <begin position="15"/>
        <end position="69"/>
    </location>
</feature>
<dbReference type="SMART" id="SM00530">
    <property type="entry name" value="HTH_XRE"/>
    <property type="match status" value="1"/>
</dbReference>